<evidence type="ECO:0000313" key="1">
    <source>
        <dbReference type="EMBL" id="ETV86643.1"/>
    </source>
</evidence>
<dbReference type="AlphaFoldDB" id="W4H6A3"/>
<reference evidence="1" key="1">
    <citation type="submission" date="2013-12" db="EMBL/GenBank/DDBJ databases">
        <title>The Genome Sequence of Aphanomyces astaci APO3.</title>
        <authorList>
            <consortium name="The Broad Institute Genomics Platform"/>
            <person name="Russ C."/>
            <person name="Tyler B."/>
            <person name="van West P."/>
            <person name="Dieguez-Uribeondo J."/>
            <person name="Young S.K."/>
            <person name="Zeng Q."/>
            <person name="Gargeya S."/>
            <person name="Fitzgerald M."/>
            <person name="Abouelleil A."/>
            <person name="Alvarado L."/>
            <person name="Chapman S.B."/>
            <person name="Gainer-Dewar J."/>
            <person name="Goldberg J."/>
            <person name="Griggs A."/>
            <person name="Gujja S."/>
            <person name="Hansen M."/>
            <person name="Howarth C."/>
            <person name="Imamovic A."/>
            <person name="Ireland A."/>
            <person name="Larimer J."/>
            <person name="McCowan C."/>
            <person name="Murphy C."/>
            <person name="Pearson M."/>
            <person name="Poon T.W."/>
            <person name="Priest M."/>
            <person name="Roberts A."/>
            <person name="Saif S."/>
            <person name="Shea T."/>
            <person name="Sykes S."/>
            <person name="Wortman J."/>
            <person name="Nusbaum C."/>
            <person name="Birren B."/>
        </authorList>
    </citation>
    <scope>NUCLEOTIDE SEQUENCE [LARGE SCALE GENOMIC DNA]</scope>
    <source>
        <strain evidence="1">APO3</strain>
    </source>
</reference>
<accession>W4H6A3</accession>
<name>W4H6A3_APHAT</name>
<protein>
    <submittedName>
        <fullName evidence="1">Uncharacterized protein</fullName>
    </submittedName>
</protein>
<proteinExistence type="predicted"/>
<dbReference type="EMBL" id="KI913116">
    <property type="protein sequence ID" value="ETV86643.1"/>
    <property type="molecule type" value="Genomic_DNA"/>
</dbReference>
<dbReference type="VEuPathDB" id="FungiDB:H257_01769"/>
<sequence>MESFQTLVTPANVVTAINHRGGRVLAARRMKSLCMTVACRPLSYVDTYVMCDRCCRLAVDDFVRRSPKTFIRRAFSNFLPRWNLGRTLRIRVATLELTLFALSYEQHVTIAHEGSGGGDGSSPG</sequence>
<dbReference type="RefSeq" id="XP_009823442.1">
    <property type="nucleotide sequence ID" value="XM_009825140.1"/>
</dbReference>
<organism evidence="1">
    <name type="scientific">Aphanomyces astaci</name>
    <name type="common">Crayfish plague agent</name>
    <dbReference type="NCBI Taxonomy" id="112090"/>
    <lineage>
        <taxon>Eukaryota</taxon>
        <taxon>Sar</taxon>
        <taxon>Stramenopiles</taxon>
        <taxon>Oomycota</taxon>
        <taxon>Saprolegniomycetes</taxon>
        <taxon>Saprolegniales</taxon>
        <taxon>Verrucalvaceae</taxon>
        <taxon>Aphanomyces</taxon>
    </lineage>
</organism>
<dbReference type="GeneID" id="20803765"/>
<gene>
    <name evidence="1" type="ORF">H257_01769</name>
</gene>